<dbReference type="PANTHER" id="PTHR11750:SF26">
    <property type="entry name" value="PROTEIN N-TERMINAL AMIDASE"/>
    <property type="match status" value="1"/>
</dbReference>
<keyword evidence="4" id="KW-1185">Reference proteome</keyword>
<evidence type="ECO:0000313" key="4">
    <source>
        <dbReference type="Proteomes" id="UP000001744"/>
    </source>
</evidence>
<evidence type="ECO:0000313" key="2">
    <source>
        <dbReference type="EMBL" id="EEB05462.1"/>
    </source>
</evidence>
<dbReference type="SUPFAM" id="SSF56317">
    <property type="entry name" value="Carbon-nitrogen hydrolase"/>
    <property type="match status" value="1"/>
</dbReference>
<dbReference type="GO" id="GO:0008418">
    <property type="term" value="F:protein-N-terminal asparagine amidohydrolase activity"/>
    <property type="evidence" value="ECO:0000318"/>
    <property type="project" value="GO_Central"/>
</dbReference>
<sequence length="280" mass="31403">MRIACVQFCPEFGKVHKNVERLNKLLSNYSTALGKTDLIVFPEMALTGYNFRSKAEILPFAESRDRFDGASLKFAKTISRLFSCHTIIGFPEIIKNCDKNAQLYNSTALLGPDGDLLHVYHKHFLYETDKSWAIPGDAFHMYNVDGLGPISMAICMDINPFDFKASFDEFEYANFVKSRLSTLSQRPVLCLSMSWLASENDKNLLQQNGPDITNINYWATRLSPLIEKDVVIAIANRTGEERGITFAGTSCIMTFAKGKVNVHGLLGMKEDGVTFADIKE</sequence>
<dbReference type="Proteomes" id="UP000001744">
    <property type="component" value="Unassembled WGS sequence"/>
</dbReference>
<dbReference type="Gene3D" id="3.60.110.10">
    <property type="entry name" value="Carbon-nitrogen hydrolase"/>
    <property type="match status" value="1"/>
</dbReference>
<dbReference type="GeneID" id="7047974"/>
<dbReference type="STRING" id="402676.B6JVR1"/>
<dbReference type="InterPro" id="IPR003010">
    <property type="entry name" value="C-N_Hydrolase"/>
</dbReference>
<dbReference type="eggNOG" id="KOG0806">
    <property type="taxonomic scope" value="Eukaryota"/>
</dbReference>
<dbReference type="PROSITE" id="PS50263">
    <property type="entry name" value="CN_HYDROLASE"/>
    <property type="match status" value="1"/>
</dbReference>
<accession>B6JVR1</accession>
<reference evidence="2 4" key="1">
    <citation type="journal article" date="2011" name="Science">
        <title>Comparative functional genomics of the fission yeasts.</title>
        <authorList>
            <person name="Rhind N."/>
            <person name="Chen Z."/>
            <person name="Yassour M."/>
            <person name="Thompson D.A."/>
            <person name="Haas B.J."/>
            <person name="Habib N."/>
            <person name="Wapinski I."/>
            <person name="Roy S."/>
            <person name="Lin M.F."/>
            <person name="Heiman D.I."/>
            <person name="Young S.K."/>
            <person name="Furuya K."/>
            <person name="Guo Y."/>
            <person name="Pidoux A."/>
            <person name="Chen H.M."/>
            <person name="Robbertse B."/>
            <person name="Goldberg J.M."/>
            <person name="Aoki K."/>
            <person name="Bayne E.H."/>
            <person name="Berlin A.M."/>
            <person name="Desjardins C.A."/>
            <person name="Dobbs E."/>
            <person name="Dukaj L."/>
            <person name="Fan L."/>
            <person name="FitzGerald M.G."/>
            <person name="French C."/>
            <person name="Gujja S."/>
            <person name="Hansen K."/>
            <person name="Keifenheim D."/>
            <person name="Levin J.Z."/>
            <person name="Mosher R.A."/>
            <person name="Mueller C.A."/>
            <person name="Pfiffner J."/>
            <person name="Priest M."/>
            <person name="Russ C."/>
            <person name="Smialowska A."/>
            <person name="Swoboda P."/>
            <person name="Sykes S.M."/>
            <person name="Vaughn M."/>
            <person name="Vengrova S."/>
            <person name="Yoder R."/>
            <person name="Zeng Q."/>
            <person name="Allshire R."/>
            <person name="Baulcombe D."/>
            <person name="Birren B.W."/>
            <person name="Brown W."/>
            <person name="Ekwall K."/>
            <person name="Kellis M."/>
            <person name="Leatherwood J."/>
            <person name="Levin H."/>
            <person name="Margalit H."/>
            <person name="Martienssen R."/>
            <person name="Nieduszynski C.A."/>
            <person name="Spatafora J.W."/>
            <person name="Friedman N."/>
            <person name="Dalgaard J.Z."/>
            <person name="Baumann P."/>
            <person name="Niki H."/>
            <person name="Regev A."/>
            <person name="Nusbaum C."/>
        </authorList>
    </citation>
    <scope>NUCLEOTIDE SEQUENCE [LARGE SCALE GENOMIC DNA]</scope>
    <source>
        <strain evidence="4">yFS275 / FY16936</strain>
    </source>
</reference>
<dbReference type="HOGENOM" id="CLU_009854_1_1_1"/>
<dbReference type="GO" id="GO:0070773">
    <property type="term" value="F:protein-N-terminal glutamine amidohydrolase activity"/>
    <property type="evidence" value="ECO:0000318"/>
    <property type="project" value="GO_Central"/>
</dbReference>
<dbReference type="PANTHER" id="PTHR11750">
    <property type="entry name" value="PROTEIN N-TERMINAL AMIDASE"/>
    <property type="match status" value="1"/>
</dbReference>
<dbReference type="GO" id="GO:0030163">
    <property type="term" value="P:protein catabolic process"/>
    <property type="evidence" value="ECO:0000318"/>
    <property type="project" value="GO_Central"/>
</dbReference>
<gene>
    <name evidence="3" type="primary">nta1</name>
    <name evidence="2" type="ORF">SJAG_00476</name>
</gene>
<dbReference type="EMBL" id="KE651166">
    <property type="protein sequence ID" value="EEB05462.1"/>
    <property type="molecule type" value="Genomic_DNA"/>
</dbReference>
<name>B6JVR1_SCHJY</name>
<dbReference type="OMA" id="MPMAWLL"/>
<evidence type="ECO:0000313" key="3">
    <source>
        <dbReference type="JaponicusDB" id="SJAG_00476"/>
    </source>
</evidence>
<feature type="domain" description="CN hydrolase" evidence="1">
    <location>
        <begin position="1"/>
        <end position="280"/>
    </location>
</feature>
<dbReference type="AlphaFoldDB" id="B6JVR1"/>
<dbReference type="RefSeq" id="XP_002171755.1">
    <property type="nucleotide sequence ID" value="XM_002171719.2"/>
</dbReference>
<proteinExistence type="predicted"/>
<dbReference type="OrthoDB" id="201515at2759"/>
<dbReference type="InterPro" id="IPR036526">
    <property type="entry name" value="C-N_Hydrolase_sf"/>
</dbReference>
<dbReference type="VEuPathDB" id="FungiDB:SJAG_00476"/>
<dbReference type="InterPro" id="IPR039703">
    <property type="entry name" value="Nta1"/>
</dbReference>
<evidence type="ECO:0000259" key="1">
    <source>
        <dbReference type="PROSITE" id="PS50263"/>
    </source>
</evidence>
<dbReference type="Pfam" id="PF00795">
    <property type="entry name" value="CN_hydrolase"/>
    <property type="match status" value="1"/>
</dbReference>
<protein>
    <submittedName>
        <fullName evidence="2">N-terminal amidase Nta1</fullName>
    </submittedName>
</protein>
<organism evidence="2 4">
    <name type="scientific">Schizosaccharomyces japonicus (strain yFS275 / FY16936)</name>
    <name type="common">Fission yeast</name>
    <dbReference type="NCBI Taxonomy" id="402676"/>
    <lineage>
        <taxon>Eukaryota</taxon>
        <taxon>Fungi</taxon>
        <taxon>Dikarya</taxon>
        <taxon>Ascomycota</taxon>
        <taxon>Taphrinomycotina</taxon>
        <taxon>Schizosaccharomycetes</taxon>
        <taxon>Schizosaccharomycetales</taxon>
        <taxon>Schizosaccharomycetaceae</taxon>
        <taxon>Schizosaccharomyces</taxon>
    </lineage>
</organism>
<dbReference type="JaponicusDB" id="SJAG_00476">
    <property type="gene designation" value="nta1"/>
</dbReference>